<evidence type="ECO:0008006" key="5">
    <source>
        <dbReference type="Google" id="ProtNLM"/>
    </source>
</evidence>
<evidence type="ECO:0000256" key="1">
    <source>
        <dbReference type="SAM" id="MobiDB-lite"/>
    </source>
</evidence>
<dbReference type="InterPro" id="IPR032638">
    <property type="entry name" value="Porin_5"/>
</dbReference>
<accession>A0A0G3X8N6</accession>
<dbReference type="Pfam" id="PF16930">
    <property type="entry name" value="Porin_5"/>
    <property type="match status" value="1"/>
</dbReference>
<evidence type="ECO:0000313" key="4">
    <source>
        <dbReference type="Proteomes" id="UP000037643"/>
    </source>
</evidence>
<dbReference type="AlphaFoldDB" id="A0A0G3X8N6"/>
<evidence type="ECO:0000256" key="2">
    <source>
        <dbReference type="SAM" id="SignalP"/>
    </source>
</evidence>
<dbReference type="SUPFAM" id="SSF56935">
    <property type="entry name" value="Porins"/>
    <property type="match status" value="1"/>
</dbReference>
<protein>
    <recommendedName>
        <fullName evidence="5">Porin</fullName>
    </recommendedName>
</protein>
<dbReference type="EMBL" id="CP011805">
    <property type="protein sequence ID" value="AKM07925.1"/>
    <property type="molecule type" value="Genomic_DNA"/>
</dbReference>
<organism evidence="3 4">
    <name type="scientific">Pelagerythrobacter marensis</name>
    <dbReference type="NCBI Taxonomy" id="543877"/>
    <lineage>
        <taxon>Bacteria</taxon>
        <taxon>Pseudomonadati</taxon>
        <taxon>Pseudomonadota</taxon>
        <taxon>Alphaproteobacteria</taxon>
        <taxon>Sphingomonadales</taxon>
        <taxon>Erythrobacteraceae</taxon>
        <taxon>Pelagerythrobacter</taxon>
    </lineage>
</organism>
<dbReference type="Proteomes" id="UP000037643">
    <property type="component" value="Chromosome"/>
</dbReference>
<gene>
    <name evidence="3" type="ORF">AM2010_1863</name>
</gene>
<feature type="compositionally biased region" description="Low complexity" evidence="1">
    <location>
        <begin position="86"/>
        <end position="99"/>
    </location>
</feature>
<dbReference type="RefSeq" id="WP_047806841.1">
    <property type="nucleotide sequence ID" value="NZ_CP011805.1"/>
</dbReference>
<sequence length="436" mass="46526" precursor="true">MQRKIAAALLATTFATVPALAGDGAEQDSRMAELEARLEAQEARILQLERQLLAATAAPVSPPRTQVDGQAGSVRVAGSPSPSPMPAMATAAPASPSAPALSVSGDLRLRYEHNGSDNDAPDDGRGVIRARIRAGYQVNDWLQLGAQLATGSQDDPNTTDVTLGNFNDDLEVSLDQAYAHVSRGGLDVWGGKFPQVFRRTDLVWDGDVSPQGLAARYRVPLAEGLSLGATGIYFPIDRSVAGPDSTMTGGQVELAADGAAWSAAIAAAYYDYRLGSVASADAGDFRGNLLRPDGRYLSDFDLVDVIAEVRVQPWDARWPISLKADYVKNFGAATGADSGYSAALAIGRAEEAGDLRFGYAYSQAEADAVFAAFSHDNINIATNYRLHALSADYAYRDDLMFNATLYLYRPDEPLHAGANDPGDWLSRFRLNALVTF</sequence>
<dbReference type="OrthoDB" id="5372286at2"/>
<name>A0A0G3X8N6_9SPHN</name>
<reference evidence="3 4" key="1">
    <citation type="submission" date="2015-06" db="EMBL/GenBank/DDBJ databases">
        <authorList>
            <person name="Kim K.M."/>
        </authorList>
    </citation>
    <scope>NUCLEOTIDE SEQUENCE [LARGE SCALE GENOMIC DNA]</scope>
    <source>
        <strain evidence="3 4">KCTC 22370</strain>
    </source>
</reference>
<feature type="chain" id="PRO_5002562332" description="Porin" evidence="2">
    <location>
        <begin position="22"/>
        <end position="436"/>
    </location>
</feature>
<feature type="signal peptide" evidence="2">
    <location>
        <begin position="1"/>
        <end position="21"/>
    </location>
</feature>
<dbReference type="STRING" id="543877.AM2010_1863"/>
<keyword evidence="2" id="KW-0732">Signal</keyword>
<evidence type="ECO:0000313" key="3">
    <source>
        <dbReference type="EMBL" id="AKM07925.1"/>
    </source>
</evidence>
<proteinExistence type="predicted"/>
<feature type="region of interest" description="Disordered" evidence="1">
    <location>
        <begin position="57"/>
        <end position="99"/>
    </location>
</feature>
<keyword evidence="4" id="KW-1185">Reference proteome</keyword>
<dbReference type="PATRIC" id="fig|543877.4.peg.1891"/>
<dbReference type="KEGG" id="amx:AM2010_1863"/>